<feature type="active site" description="Nucleophile" evidence="4">
    <location>
        <position position="484"/>
    </location>
</feature>
<evidence type="ECO:0000313" key="7">
    <source>
        <dbReference type="EMBL" id="KAL2795475.1"/>
    </source>
</evidence>
<feature type="active site" description="Proton acceptor" evidence="4">
    <location>
        <position position="662"/>
    </location>
</feature>
<dbReference type="SUPFAM" id="SSF52151">
    <property type="entry name" value="FabD/lysophospholipase-like"/>
    <property type="match status" value="1"/>
</dbReference>
<dbReference type="EMBL" id="JBFTWV010000034">
    <property type="protein sequence ID" value="KAL2795475.1"/>
    <property type="molecule type" value="Genomic_DNA"/>
</dbReference>
<gene>
    <name evidence="7" type="ORF">BJX66DRAFT_350481</name>
</gene>
<accession>A0ABR4G8X0</accession>
<dbReference type="PANTHER" id="PTHR24185">
    <property type="entry name" value="CALCIUM-INDEPENDENT PHOSPHOLIPASE A2-GAMMA"/>
    <property type="match status" value="1"/>
</dbReference>
<protein>
    <submittedName>
        <fullName evidence="7">Patatin-like phospholipase</fullName>
    </submittedName>
</protein>
<evidence type="ECO:0000256" key="2">
    <source>
        <dbReference type="ARBA" id="ARBA00022963"/>
    </source>
</evidence>
<evidence type="ECO:0000256" key="4">
    <source>
        <dbReference type="PROSITE-ProRule" id="PRU01161"/>
    </source>
</evidence>
<feature type="domain" description="PNPLA" evidence="6">
    <location>
        <begin position="444"/>
        <end position="675"/>
    </location>
</feature>
<dbReference type="Gene3D" id="3.40.1090.10">
    <property type="entry name" value="Cytosolic phospholipase A2 catalytic domain"/>
    <property type="match status" value="1"/>
</dbReference>
<organism evidence="7 8">
    <name type="scientific">Aspergillus keveii</name>
    <dbReference type="NCBI Taxonomy" id="714993"/>
    <lineage>
        <taxon>Eukaryota</taxon>
        <taxon>Fungi</taxon>
        <taxon>Dikarya</taxon>
        <taxon>Ascomycota</taxon>
        <taxon>Pezizomycotina</taxon>
        <taxon>Eurotiomycetes</taxon>
        <taxon>Eurotiomycetidae</taxon>
        <taxon>Eurotiales</taxon>
        <taxon>Aspergillaceae</taxon>
        <taxon>Aspergillus</taxon>
        <taxon>Aspergillus subgen. Nidulantes</taxon>
    </lineage>
</organism>
<feature type="region of interest" description="Disordered" evidence="5">
    <location>
        <begin position="929"/>
        <end position="956"/>
    </location>
</feature>
<dbReference type="CDD" id="cd07199">
    <property type="entry name" value="Pat17_PNPLA8_PNPLA9_like"/>
    <property type="match status" value="1"/>
</dbReference>
<keyword evidence="3 4" id="KW-0443">Lipid metabolism</keyword>
<evidence type="ECO:0000313" key="8">
    <source>
        <dbReference type="Proteomes" id="UP001610563"/>
    </source>
</evidence>
<dbReference type="PANTHER" id="PTHR24185:SF1">
    <property type="entry name" value="CALCIUM-INDEPENDENT PHOSPHOLIPASE A2-GAMMA"/>
    <property type="match status" value="1"/>
</dbReference>
<feature type="short sequence motif" description="GXGXXG" evidence="4">
    <location>
        <begin position="448"/>
        <end position="453"/>
    </location>
</feature>
<feature type="short sequence motif" description="DGA/G" evidence="4">
    <location>
        <begin position="662"/>
        <end position="664"/>
    </location>
</feature>
<evidence type="ECO:0000256" key="5">
    <source>
        <dbReference type="SAM" id="MobiDB-lite"/>
    </source>
</evidence>
<comment type="caution">
    <text evidence="7">The sequence shown here is derived from an EMBL/GenBank/DDBJ whole genome shotgun (WGS) entry which is preliminary data.</text>
</comment>
<feature type="short sequence motif" description="GXSXG" evidence="4">
    <location>
        <begin position="482"/>
        <end position="486"/>
    </location>
</feature>
<dbReference type="InterPro" id="IPR016035">
    <property type="entry name" value="Acyl_Trfase/lysoPLipase"/>
</dbReference>
<evidence type="ECO:0000259" key="6">
    <source>
        <dbReference type="PROSITE" id="PS51635"/>
    </source>
</evidence>
<sequence>MGQADEISWLDIEQRMDQGHVLWDYGRLNQLLPELVGPDSQYPALCVFLGNKARDAGLRQLYPQNNIRRHRSNTAVGLRQDIRSFNSARPCLIVEGNLTGGIQDSLHNCGTAEGYPITWDATSGDATVRTVLARLVFPFSDIVCIFAADFASHTYIIKFLLDCINLGAASTLPTPVRPRIVIVFESTDTGAASEIEEAEVFYKQLSVATVNAQRELFSALNIIRLDGRLSEIARYKHLSALIAGQLDDMTMVRQDHKALFNARHLVAFFQSAREHFVEEAHLPFNFVKATRMDRPVATSLSAHLAHYQEAAMLAGVDYGQLAPSIASALLMDHYRPGIPVFEPRVIFQSLYRSAVIAALEESRFPLSPCRIKELQFDTLELMNFHSWKLRKEQLRILSGELSPLYGSPASDVEYRFTISACPCCLYQKPLVIDVLPPTANPTILAIDGGGVRGVIPLEFLILVQESLSPYCQLQDLVDLAIGTSSGGLSILGLFKMSWDVKTCAQTFDKMARRIFRQRRSSSLSRAVQTLLGEGSLLGRVNKWLLWLLHDGCYSGSVFESVLKDVFGKTSRIFEAVKADQLRIKSSKTRFGVIATSIAKETRSFVFGNFNPAQILDGDQGFGIIRPINTNLEPRVWEGARATAAAPSFFPPVDIPGIGSFQDGGLQDNLAADIAHRLSQQIWPGRRNPAKLISLGTGISPKATDLSPHFQHVFRDSFIRRGFDAWMSSMDTEYHWSKMWGQVHDDLKPDFLRLNVPLSSSAGAIDSVEAMEEYRNVVLLHPGAARMAREAATALLAAQFFFVLGSLPEPSANPFWCSGTIHCRGRAHDVVAQLQNLYPDGLLFTTDREKIGTLEGARQICASCGRYCHQVTFITAHSGIQVNIYLKTQAKKRWRISGFPDTVASFAAKQQLVSPFAFCEHCDITTDKLRGERRRRSSPDPQYNHAKRARIEEEDRGTKWATRAAASVRGTFAHDPYKKLLEDITPVS</sequence>
<evidence type="ECO:0000256" key="3">
    <source>
        <dbReference type="ARBA" id="ARBA00023098"/>
    </source>
</evidence>
<dbReference type="PROSITE" id="PS51635">
    <property type="entry name" value="PNPLA"/>
    <property type="match status" value="1"/>
</dbReference>
<dbReference type="Proteomes" id="UP001610563">
    <property type="component" value="Unassembled WGS sequence"/>
</dbReference>
<dbReference type="InterPro" id="IPR002641">
    <property type="entry name" value="PNPLA_dom"/>
</dbReference>
<proteinExistence type="predicted"/>
<name>A0ABR4G8X0_9EURO</name>
<keyword evidence="1 4" id="KW-0378">Hydrolase</keyword>
<keyword evidence="2 4" id="KW-0442">Lipid degradation</keyword>
<dbReference type="Pfam" id="PF01734">
    <property type="entry name" value="Patatin"/>
    <property type="match status" value="1"/>
</dbReference>
<evidence type="ECO:0000256" key="1">
    <source>
        <dbReference type="ARBA" id="ARBA00022801"/>
    </source>
</evidence>
<reference evidence="7 8" key="1">
    <citation type="submission" date="2024-07" db="EMBL/GenBank/DDBJ databases">
        <title>Section-level genome sequencing and comparative genomics of Aspergillus sections Usti and Cavernicolus.</title>
        <authorList>
            <consortium name="Lawrence Berkeley National Laboratory"/>
            <person name="Nybo J.L."/>
            <person name="Vesth T.C."/>
            <person name="Theobald S."/>
            <person name="Frisvad J.C."/>
            <person name="Larsen T.O."/>
            <person name="Kjaerboelling I."/>
            <person name="Rothschild-Mancinelli K."/>
            <person name="Lyhne E.K."/>
            <person name="Kogle M.E."/>
            <person name="Barry K."/>
            <person name="Clum A."/>
            <person name="Na H."/>
            <person name="Ledsgaard L."/>
            <person name="Lin J."/>
            <person name="Lipzen A."/>
            <person name="Kuo A."/>
            <person name="Riley R."/>
            <person name="Mondo S."/>
            <person name="Labutti K."/>
            <person name="Haridas S."/>
            <person name="Pangalinan J."/>
            <person name="Salamov A.A."/>
            <person name="Simmons B.A."/>
            <person name="Magnuson J.K."/>
            <person name="Chen J."/>
            <person name="Drula E."/>
            <person name="Henrissat B."/>
            <person name="Wiebenga A."/>
            <person name="Lubbers R.J."/>
            <person name="Gomes A.C."/>
            <person name="Makela M.R."/>
            <person name="Stajich J."/>
            <person name="Grigoriev I.V."/>
            <person name="Mortensen U.H."/>
            <person name="De Vries R.P."/>
            <person name="Baker S.E."/>
            <person name="Andersen M.R."/>
        </authorList>
    </citation>
    <scope>NUCLEOTIDE SEQUENCE [LARGE SCALE GENOMIC DNA]</scope>
    <source>
        <strain evidence="7 8">CBS 209.92</strain>
    </source>
</reference>
<keyword evidence="8" id="KW-1185">Reference proteome</keyword>